<dbReference type="InterPro" id="IPR058510">
    <property type="entry name" value="DUF8197"/>
</dbReference>
<accession>A0A2T5IZD2</accession>
<dbReference type="Proteomes" id="UP000244223">
    <property type="component" value="Unassembled WGS sequence"/>
</dbReference>
<dbReference type="NCBIfam" id="NF046101">
    <property type="entry name" value="PA3496_fam"/>
    <property type="match status" value="1"/>
</dbReference>
<gene>
    <name evidence="1" type="ORF">C8N29_10734</name>
</gene>
<sequence length="67" mass="7837">MSSGKSDDFELDDAFDDDAGDFDNDDVSKSNNVKNSLTKRRVIDDILEERRLQRKIKDYDYDLDDDE</sequence>
<evidence type="ECO:0000313" key="1">
    <source>
        <dbReference type="EMBL" id="PTQ89306.1"/>
    </source>
</evidence>
<dbReference type="EMBL" id="QAON01000007">
    <property type="protein sequence ID" value="PTQ89306.1"/>
    <property type="molecule type" value="Genomic_DNA"/>
</dbReference>
<dbReference type="OrthoDB" id="6713058at2"/>
<keyword evidence="2" id="KW-1185">Reference proteome</keyword>
<comment type="caution">
    <text evidence="1">The sequence shown here is derived from an EMBL/GenBank/DDBJ whole genome shotgun (WGS) entry which is preliminary data.</text>
</comment>
<dbReference type="AlphaFoldDB" id="A0A2T5IZD2"/>
<dbReference type="InterPro" id="IPR058059">
    <property type="entry name" value="PA3496-like"/>
</dbReference>
<dbReference type="RefSeq" id="WP_107865639.1">
    <property type="nucleotide sequence ID" value="NZ_QAON01000007.1"/>
</dbReference>
<organism evidence="1 2">
    <name type="scientific">Agitococcus lubricus</name>
    <dbReference type="NCBI Taxonomy" id="1077255"/>
    <lineage>
        <taxon>Bacteria</taxon>
        <taxon>Pseudomonadati</taxon>
        <taxon>Pseudomonadota</taxon>
        <taxon>Gammaproteobacteria</taxon>
        <taxon>Moraxellales</taxon>
        <taxon>Moraxellaceae</taxon>
        <taxon>Agitococcus</taxon>
    </lineage>
</organism>
<reference evidence="1 2" key="1">
    <citation type="submission" date="2018-04" db="EMBL/GenBank/DDBJ databases">
        <title>Genomic Encyclopedia of Archaeal and Bacterial Type Strains, Phase II (KMG-II): from individual species to whole genera.</title>
        <authorList>
            <person name="Goeker M."/>
        </authorList>
    </citation>
    <scope>NUCLEOTIDE SEQUENCE [LARGE SCALE GENOMIC DNA]</scope>
    <source>
        <strain evidence="1 2">DSM 5822</strain>
    </source>
</reference>
<dbReference type="Pfam" id="PF26620">
    <property type="entry name" value="DUF8197"/>
    <property type="match status" value="1"/>
</dbReference>
<name>A0A2T5IZD2_9GAMM</name>
<proteinExistence type="predicted"/>
<evidence type="ECO:0000313" key="2">
    <source>
        <dbReference type="Proteomes" id="UP000244223"/>
    </source>
</evidence>
<protein>
    <submittedName>
        <fullName evidence="1">Uncharacterized protein</fullName>
    </submittedName>
</protein>